<dbReference type="KEGG" id="aft:BBF96_04945"/>
<proteinExistence type="predicted"/>
<feature type="transmembrane region" description="Helical" evidence="1">
    <location>
        <begin position="96"/>
        <end position="123"/>
    </location>
</feature>
<dbReference type="PANTHER" id="PTHR41983:SF2">
    <property type="entry name" value="SHORT-CHAIN FATTY ACID TRANSPORTER-RELATED"/>
    <property type="match status" value="1"/>
</dbReference>
<gene>
    <name evidence="2" type="ORF">BBF96_04945</name>
</gene>
<organism evidence="2 3">
    <name type="scientific">Anoxybacter fermentans</name>
    <dbReference type="NCBI Taxonomy" id="1323375"/>
    <lineage>
        <taxon>Bacteria</taxon>
        <taxon>Bacillati</taxon>
        <taxon>Bacillota</taxon>
        <taxon>Clostridia</taxon>
        <taxon>Halanaerobiales</taxon>
        <taxon>Anoxybacter</taxon>
    </lineage>
</organism>
<keyword evidence="3" id="KW-1185">Reference proteome</keyword>
<sequence>MQKMSNFFVKLVQKYLPDPFIFAVLLTFIVFVMGLVFTDSGFMGMIQHWSDGFWKLLTFSMQMCLILITGHALASSPIVKKFLKKIADRCSSPGKAILITSVVALIASWIHWGFGLVTGALLAKEIAKKVKGVDYPLLIASAYIGFLVWHGGLSGSAPLAVATPNHVNEALIGIIPTSQTIFAPFNLIIVIVLIIIMPFVNRAMMPKKEDVIEIDPALLEEKSKIYQAAASEMTPAERLENSKIISYIIGGMGLIYIIYYFTTNGFSLNLNILNFTFLFVGILLHQTPIRYVKAVGEAVKGAGGIILQFPFYAGIMGMMVGSGLAAMISNWFVSISNKYTFPLFTFLSAGIINFFVPSGGGQWAVQAPIMLPAGIELGVPAAKTVMAVAWGDAWTNMVQPFWALPALGIAGLNAKDIMGYCVVAMLISGIFISLGLIFL</sequence>
<dbReference type="AlphaFoldDB" id="A0A3S9T2Q7"/>
<protein>
    <submittedName>
        <fullName evidence="2">TIGR00366 family protein</fullName>
    </submittedName>
</protein>
<dbReference type="InterPro" id="IPR006161">
    <property type="entry name" value="CHP00366"/>
</dbReference>
<dbReference type="InterPro" id="IPR006160">
    <property type="entry name" value="SCFA_transpt_AtoE"/>
</dbReference>
<evidence type="ECO:0000313" key="2">
    <source>
        <dbReference type="EMBL" id="AZR74828.1"/>
    </source>
</evidence>
<feature type="transmembrane region" description="Helical" evidence="1">
    <location>
        <begin position="268"/>
        <end position="284"/>
    </location>
</feature>
<evidence type="ECO:0000256" key="1">
    <source>
        <dbReference type="SAM" id="Phobius"/>
    </source>
</evidence>
<keyword evidence="1" id="KW-0812">Transmembrane</keyword>
<feature type="transmembrane region" description="Helical" evidence="1">
    <location>
        <begin position="56"/>
        <end position="76"/>
    </location>
</feature>
<dbReference type="NCBIfam" id="TIGR00366">
    <property type="entry name" value="TIGR00366 family protein"/>
    <property type="match status" value="1"/>
</dbReference>
<dbReference type="Proteomes" id="UP000267250">
    <property type="component" value="Chromosome"/>
</dbReference>
<name>A0A3S9T2Q7_9FIRM</name>
<reference evidence="2 3" key="1">
    <citation type="submission" date="2016-07" db="EMBL/GenBank/DDBJ databases">
        <title>Genome and transcriptome analysis of iron-reducing fermentative bacteria Anoxybacter fermentans.</title>
        <authorList>
            <person name="Zeng X."/>
            <person name="Shao Z."/>
        </authorList>
    </citation>
    <scope>NUCLEOTIDE SEQUENCE [LARGE SCALE GENOMIC DNA]</scope>
    <source>
        <strain evidence="2 3">DY22613</strain>
    </source>
</reference>
<feature type="transmembrane region" description="Helical" evidence="1">
    <location>
        <begin position="339"/>
        <end position="356"/>
    </location>
</feature>
<dbReference type="PANTHER" id="PTHR41983">
    <property type="entry name" value="SHORT-CHAIN FATTY ACID TRANSPORTER-RELATED"/>
    <property type="match status" value="1"/>
</dbReference>
<dbReference type="OrthoDB" id="255482at2"/>
<accession>A0A3S9T2Q7</accession>
<dbReference type="RefSeq" id="WP_127018190.1">
    <property type="nucleotide sequence ID" value="NZ_CP016379.1"/>
</dbReference>
<keyword evidence="1" id="KW-0472">Membrane</keyword>
<feature type="transmembrane region" description="Helical" evidence="1">
    <location>
        <begin position="20"/>
        <end position="44"/>
    </location>
</feature>
<feature type="transmembrane region" description="Helical" evidence="1">
    <location>
        <begin position="181"/>
        <end position="200"/>
    </location>
</feature>
<evidence type="ECO:0000313" key="3">
    <source>
        <dbReference type="Proteomes" id="UP000267250"/>
    </source>
</evidence>
<dbReference type="Pfam" id="PF02667">
    <property type="entry name" value="SCFA_trans"/>
    <property type="match status" value="1"/>
</dbReference>
<dbReference type="EMBL" id="CP016379">
    <property type="protein sequence ID" value="AZR74828.1"/>
    <property type="molecule type" value="Genomic_DNA"/>
</dbReference>
<keyword evidence="1" id="KW-1133">Transmembrane helix</keyword>
<dbReference type="GO" id="GO:0005886">
    <property type="term" value="C:plasma membrane"/>
    <property type="evidence" value="ECO:0007669"/>
    <property type="project" value="TreeGrafter"/>
</dbReference>
<feature type="transmembrane region" description="Helical" evidence="1">
    <location>
        <begin position="417"/>
        <end position="438"/>
    </location>
</feature>
<feature type="transmembrane region" description="Helical" evidence="1">
    <location>
        <begin position="135"/>
        <end position="161"/>
    </location>
</feature>
<feature type="transmembrane region" description="Helical" evidence="1">
    <location>
        <begin position="244"/>
        <end position="262"/>
    </location>
</feature>
<feature type="transmembrane region" description="Helical" evidence="1">
    <location>
        <begin position="305"/>
        <end position="333"/>
    </location>
</feature>